<keyword evidence="3" id="KW-1185">Reference proteome</keyword>
<comment type="caution">
    <text evidence="2">The sequence shown here is derived from an EMBL/GenBank/DDBJ whole genome shotgun (WGS) entry which is preliminary data.</text>
</comment>
<dbReference type="AlphaFoldDB" id="A0AAD7EBD9"/>
<accession>A0AAD7EBD9</accession>
<dbReference type="Proteomes" id="UP001218218">
    <property type="component" value="Unassembled WGS sequence"/>
</dbReference>
<feature type="region of interest" description="Disordered" evidence="1">
    <location>
        <begin position="189"/>
        <end position="217"/>
    </location>
</feature>
<protein>
    <submittedName>
        <fullName evidence="2">Uncharacterized protein</fullName>
    </submittedName>
</protein>
<evidence type="ECO:0000256" key="1">
    <source>
        <dbReference type="SAM" id="MobiDB-lite"/>
    </source>
</evidence>
<evidence type="ECO:0000313" key="3">
    <source>
        <dbReference type="Proteomes" id="UP001218218"/>
    </source>
</evidence>
<organism evidence="2 3">
    <name type="scientific">Mycena albidolilacea</name>
    <dbReference type="NCBI Taxonomy" id="1033008"/>
    <lineage>
        <taxon>Eukaryota</taxon>
        <taxon>Fungi</taxon>
        <taxon>Dikarya</taxon>
        <taxon>Basidiomycota</taxon>
        <taxon>Agaricomycotina</taxon>
        <taxon>Agaricomycetes</taxon>
        <taxon>Agaricomycetidae</taxon>
        <taxon>Agaricales</taxon>
        <taxon>Marasmiineae</taxon>
        <taxon>Mycenaceae</taxon>
        <taxon>Mycena</taxon>
    </lineage>
</organism>
<proteinExistence type="predicted"/>
<evidence type="ECO:0000313" key="2">
    <source>
        <dbReference type="EMBL" id="KAJ7309958.1"/>
    </source>
</evidence>
<sequence>MWWRCRMEIRWKIGDVPCGHKVRVEGVFTGDVPSVEHSVHWSRQSLWFSGKKVIIGRVYVQDKYTVSGPVYRKGGDLRSILPFHSVGNVNVDLDITRKEEGWAATRRTNECKGTRRILCTQAIEEDKDGMKLHSEHAVKHGFKKHEKDRGSKNLCKGNMLGLGFSAINVRNRMGGTLNGHRARRNVSNRSVQKNGGAWADSEVKGMHSRGTTHEAMA</sequence>
<dbReference type="EMBL" id="JARIHO010000080">
    <property type="protein sequence ID" value="KAJ7309958.1"/>
    <property type="molecule type" value="Genomic_DNA"/>
</dbReference>
<reference evidence="2" key="1">
    <citation type="submission" date="2023-03" db="EMBL/GenBank/DDBJ databases">
        <title>Massive genome expansion in bonnet fungi (Mycena s.s.) driven by repeated elements and novel gene families across ecological guilds.</title>
        <authorList>
            <consortium name="Lawrence Berkeley National Laboratory"/>
            <person name="Harder C.B."/>
            <person name="Miyauchi S."/>
            <person name="Viragh M."/>
            <person name="Kuo A."/>
            <person name="Thoen E."/>
            <person name="Andreopoulos B."/>
            <person name="Lu D."/>
            <person name="Skrede I."/>
            <person name="Drula E."/>
            <person name="Henrissat B."/>
            <person name="Morin E."/>
            <person name="Kohler A."/>
            <person name="Barry K."/>
            <person name="LaButti K."/>
            <person name="Morin E."/>
            <person name="Salamov A."/>
            <person name="Lipzen A."/>
            <person name="Mereny Z."/>
            <person name="Hegedus B."/>
            <person name="Baldrian P."/>
            <person name="Stursova M."/>
            <person name="Weitz H."/>
            <person name="Taylor A."/>
            <person name="Grigoriev I.V."/>
            <person name="Nagy L.G."/>
            <person name="Martin F."/>
            <person name="Kauserud H."/>
        </authorList>
    </citation>
    <scope>NUCLEOTIDE SEQUENCE</scope>
    <source>
        <strain evidence="2">CBHHK002</strain>
    </source>
</reference>
<gene>
    <name evidence="2" type="ORF">DFH08DRAFT_823243</name>
</gene>
<name>A0AAD7EBD9_9AGAR</name>